<evidence type="ECO:0000256" key="6">
    <source>
        <dbReference type="ARBA" id="ARBA00023136"/>
    </source>
</evidence>
<dbReference type="EMBL" id="CP073581">
    <property type="protein sequence ID" value="QUJ77204.1"/>
    <property type="molecule type" value="Genomic_DNA"/>
</dbReference>
<dbReference type="InterPro" id="IPR036890">
    <property type="entry name" value="HATPase_C_sf"/>
</dbReference>
<evidence type="ECO:0000259" key="10">
    <source>
        <dbReference type="PROSITE" id="PS50113"/>
    </source>
</evidence>
<dbReference type="PROSITE" id="PS50109">
    <property type="entry name" value="HIS_KIN"/>
    <property type="match status" value="1"/>
</dbReference>
<evidence type="ECO:0000256" key="5">
    <source>
        <dbReference type="ARBA" id="ARBA00022777"/>
    </source>
</evidence>
<evidence type="ECO:0000259" key="9">
    <source>
        <dbReference type="PROSITE" id="PS50112"/>
    </source>
</evidence>
<reference evidence="11" key="1">
    <citation type="submission" date="2021-04" db="EMBL/GenBank/DDBJ databases">
        <title>Complete genome sequence for Sulfitobacter sp. strain JK7-1.</title>
        <authorList>
            <person name="Park S.-J."/>
        </authorList>
    </citation>
    <scope>NUCLEOTIDE SEQUENCE</scope>
    <source>
        <strain evidence="11">JK7-1</strain>
    </source>
</reference>
<evidence type="ECO:0000256" key="7">
    <source>
        <dbReference type="SAM" id="Coils"/>
    </source>
</evidence>
<name>A0A975JEU6_9RHOB</name>
<dbReference type="AlphaFoldDB" id="A0A975JEU6"/>
<dbReference type="PROSITE" id="PS50112">
    <property type="entry name" value="PAS"/>
    <property type="match status" value="1"/>
</dbReference>
<dbReference type="SUPFAM" id="SSF47384">
    <property type="entry name" value="Homodimeric domain of signal transducing histidine kinase"/>
    <property type="match status" value="1"/>
</dbReference>
<dbReference type="GO" id="GO:0016020">
    <property type="term" value="C:membrane"/>
    <property type="evidence" value="ECO:0007669"/>
    <property type="project" value="UniProtKB-SubCell"/>
</dbReference>
<dbReference type="InterPro" id="IPR000014">
    <property type="entry name" value="PAS"/>
</dbReference>
<evidence type="ECO:0000256" key="2">
    <source>
        <dbReference type="ARBA" id="ARBA00012438"/>
    </source>
</evidence>
<keyword evidence="4" id="KW-0808">Transferase</keyword>
<feature type="coiled-coil region" evidence="7">
    <location>
        <begin position="162"/>
        <end position="196"/>
    </location>
</feature>
<dbReference type="Pfam" id="PF02518">
    <property type="entry name" value="HATPase_c"/>
    <property type="match status" value="1"/>
</dbReference>
<accession>A0A975JEU6</accession>
<dbReference type="GO" id="GO:0000156">
    <property type="term" value="F:phosphorelay response regulator activity"/>
    <property type="evidence" value="ECO:0007669"/>
    <property type="project" value="TreeGrafter"/>
</dbReference>
<dbReference type="SUPFAM" id="SSF55874">
    <property type="entry name" value="ATPase domain of HSP90 chaperone/DNA topoisomerase II/histidine kinase"/>
    <property type="match status" value="1"/>
</dbReference>
<dbReference type="InterPro" id="IPR000700">
    <property type="entry name" value="PAS-assoc_C"/>
</dbReference>
<gene>
    <name evidence="11" type="ORF">KDD17_04055</name>
</gene>
<dbReference type="InterPro" id="IPR036097">
    <property type="entry name" value="HisK_dim/P_sf"/>
</dbReference>
<feature type="domain" description="Histidine kinase" evidence="8">
    <location>
        <begin position="207"/>
        <end position="422"/>
    </location>
</feature>
<dbReference type="CDD" id="cd00130">
    <property type="entry name" value="PAS"/>
    <property type="match status" value="1"/>
</dbReference>
<dbReference type="InterPro" id="IPR013655">
    <property type="entry name" value="PAS_fold_3"/>
</dbReference>
<dbReference type="Gene3D" id="3.30.565.10">
    <property type="entry name" value="Histidine kinase-like ATPase, C-terminal domain"/>
    <property type="match status" value="1"/>
</dbReference>
<dbReference type="InterPro" id="IPR003594">
    <property type="entry name" value="HATPase_dom"/>
</dbReference>
<evidence type="ECO:0000256" key="4">
    <source>
        <dbReference type="ARBA" id="ARBA00022679"/>
    </source>
</evidence>
<dbReference type="InterPro" id="IPR005467">
    <property type="entry name" value="His_kinase_dom"/>
</dbReference>
<feature type="domain" description="PAC" evidence="10">
    <location>
        <begin position="107"/>
        <end position="160"/>
    </location>
</feature>
<dbReference type="InterPro" id="IPR004358">
    <property type="entry name" value="Sig_transdc_His_kin-like_C"/>
</dbReference>
<evidence type="ECO:0000256" key="1">
    <source>
        <dbReference type="ARBA" id="ARBA00000085"/>
    </source>
</evidence>
<dbReference type="Gene3D" id="3.30.450.20">
    <property type="entry name" value="PAS domain"/>
    <property type="match status" value="1"/>
</dbReference>
<keyword evidence="7" id="KW-0175">Coiled coil</keyword>
<evidence type="ECO:0000256" key="3">
    <source>
        <dbReference type="ARBA" id="ARBA00022553"/>
    </source>
</evidence>
<dbReference type="KEGG" id="sual:KDD17_04055"/>
<sequence>MSPRLDAPTDIAMPHGAVAAPAQAGAGGTVDMAQILRRMPGFVYVFDHGTQSTRFANRSVAVHLGYSAAEVLAMGEAVLPAILHPDDVCLLAPHFTRIAALPDNETCQIDYRVRTKHGATRWLRSTDAVYDRDAGGGVRCHIGCATDITAEKHAERALADLNAQLETRIRRRTREIETLNTALEQQVRERSAALEQTAGELDRLTHVATHDLKVPVNNLARLARMLEEAGEGFTPEQAEQVSWVRRCADQLIAKIEGLVMVAHLRAPHSGKNVPVDLRAEVAHAVFERRGEIRRRAARLTTAIPKGAAISFHPPEFRTILGTLLGNALDYADPDRPLDIRIEAREGSSTMQLSLRDTGTGFDMTRDLDKVFGLFKRAHVSPPGSGIALYCAERMLNRRGGSLQAQARKGEGACFTVSLPKGASI</sequence>
<dbReference type="InterPro" id="IPR050351">
    <property type="entry name" value="BphY/WalK/GraS-like"/>
</dbReference>
<feature type="domain" description="PAS" evidence="9">
    <location>
        <begin position="28"/>
        <end position="87"/>
    </location>
</feature>
<dbReference type="Proteomes" id="UP000683291">
    <property type="component" value="Chromosome 1"/>
</dbReference>
<dbReference type="GO" id="GO:0030295">
    <property type="term" value="F:protein kinase activator activity"/>
    <property type="evidence" value="ECO:0007669"/>
    <property type="project" value="TreeGrafter"/>
</dbReference>
<dbReference type="SMART" id="SM00387">
    <property type="entry name" value="HATPase_c"/>
    <property type="match status" value="1"/>
</dbReference>
<dbReference type="PANTHER" id="PTHR42878">
    <property type="entry name" value="TWO-COMPONENT HISTIDINE KINASE"/>
    <property type="match status" value="1"/>
</dbReference>
<dbReference type="InterPro" id="IPR035965">
    <property type="entry name" value="PAS-like_dom_sf"/>
</dbReference>
<protein>
    <recommendedName>
        <fullName evidence="2">histidine kinase</fullName>
        <ecNumber evidence="2">2.7.13.3</ecNumber>
    </recommendedName>
</protein>
<keyword evidence="12" id="KW-1185">Reference proteome</keyword>
<evidence type="ECO:0000313" key="12">
    <source>
        <dbReference type="Proteomes" id="UP000683291"/>
    </source>
</evidence>
<comment type="catalytic activity">
    <reaction evidence="1">
        <text>ATP + protein L-histidine = ADP + protein N-phospho-L-histidine.</text>
        <dbReference type="EC" id="2.7.13.3"/>
    </reaction>
</comment>
<dbReference type="Pfam" id="PF08447">
    <property type="entry name" value="PAS_3"/>
    <property type="match status" value="1"/>
</dbReference>
<organism evidence="11 12">
    <name type="scientific">Sulfitobacter albidus</name>
    <dbReference type="NCBI Taxonomy" id="2829501"/>
    <lineage>
        <taxon>Bacteria</taxon>
        <taxon>Pseudomonadati</taxon>
        <taxon>Pseudomonadota</taxon>
        <taxon>Alphaproteobacteria</taxon>
        <taxon>Rhodobacterales</taxon>
        <taxon>Roseobacteraceae</taxon>
        <taxon>Sulfitobacter</taxon>
    </lineage>
</organism>
<dbReference type="EC" id="2.7.13.3" evidence="2"/>
<dbReference type="PRINTS" id="PR00344">
    <property type="entry name" value="BCTRLSENSOR"/>
</dbReference>
<keyword evidence="3" id="KW-0597">Phosphoprotein</keyword>
<keyword evidence="5 11" id="KW-0418">Kinase</keyword>
<dbReference type="NCBIfam" id="TIGR00229">
    <property type="entry name" value="sensory_box"/>
    <property type="match status" value="1"/>
</dbReference>
<dbReference type="PANTHER" id="PTHR42878:SF15">
    <property type="entry name" value="BACTERIOPHYTOCHROME"/>
    <property type="match status" value="1"/>
</dbReference>
<proteinExistence type="predicted"/>
<dbReference type="SUPFAM" id="SSF55785">
    <property type="entry name" value="PYP-like sensor domain (PAS domain)"/>
    <property type="match status" value="1"/>
</dbReference>
<dbReference type="GO" id="GO:0007234">
    <property type="term" value="P:osmosensory signaling via phosphorelay pathway"/>
    <property type="evidence" value="ECO:0007669"/>
    <property type="project" value="TreeGrafter"/>
</dbReference>
<dbReference type="CDD" id="cd00082">
    <property type="entry name" value="HisKA"/>
    <property type="match status" value="1"/>
</dbReference>
<keyword evidence="6" id="KW-0472">Membrane</keyword>
<evidence type="ECO:0000313" key="11">
    <source>
        <dbReference type="EMBL" id="QUJ77204.1"/>
    </source>
</evidence>
<evidence type="ECO:0000259" key="8">
    <source>
        <dbReference type="PROSITE" id="PS50109"/>
    </source>
</evidence>
<dbReference type="GO" id="GO:0000155">
    <property type="term" value="F:phosphorelay sensor kinase activity"/>
    <property type="evidence" value="ECO:0007669"/>
    <property type="project" value="InterPro"/>
</dbReference>
<dbReference type="Gene3D" id="1.10.287.130">
    <property type="match status" value="1"/>
</dbReference>
<dbReference type="InterPro" id="IPR003661">
    <property type="entry name" value="HisK_dim/P_dom"/>
</dbReference>
<dbReference type="RefSeq" id="WP_212705399.1">
    <property type="nucleotide sequence ID" value="NZ_CP073581.1"/>
</dbReference>
<dbReference type="PROSITE" id="PS50113">
    <property type="entry name" value="PAC"/>
    <property type="match status" value="1"/>
</dbReference>